<dbReference type="AlphaFoldDB" id="A0A812KJ23"/>
<evidence type="ECO:0000256" key="1">
    <source>
        <dbReference type="SAM" id="MobiDB-lite"/>
    </source>
</evidence>
<comment type="caution">
    <text evidence="2">The sequence shown here is derived from an EMBL/GenBank/DDBJ whole genome shotgun (WGS) entry which is preliminary data.</text>
</comment>
<protein>
    <submittedName>
        <fullName evidence="2">Uncharacterized protein</fullName>
    </submittedName>
</protein>
<accession>A0A812KJ23</accession>
<sequence>MNTFSNPATPEDGEPMLPQASGEQGSGRRWRLAVLASVLALAGVGLLARQAAVEAPRDPDVGAVEDAIAEHSGGYTEGHKYTICNLDVKKCFAHAAKDGEIRLVDIGHKASDFFLNGAETHVAVAAGSDARCAQLPSADAQALVVGSCVEANRFQLPPLNMMGQIRLSAQPELCLQALDQDGSPVVKSALCGLPGTTWGVGEDVPEYEPGVLYKLCNKATNMCVSNCHGKGDHKVCDFDGAATHMTARSEAASFLIRPVRTSLDVTPLQLADDSKGRFCLQVQKFSMAWTAPLEFRPCQPTKQNFYLPMPAESSHKIRWALNENRCLEAKDGNVATSRCRWGYQMIDEQRWIL</sequence>
<reference evidence="2" key="1">
    <citation type="submission" date="2021-02" db="EMBL/GenBank/DDBJ databases">
        <authorList>
            <person name="Dougan E. K."/>
            <person name="Rhodes N."/>
            <person name="Thang M."/>
            <person name="Chan C."/>
        </authorList>
    </citation>
    <scope>NUCLEOTIDE SEQUENCE</scope>
</reference>
<proteinExistence type="predicted"/>
<name>A0A812KJ23_9DINO</name>
<feature type="region of interest" description="Disordered" evidence="1">
    <location>
        <begin position="1"/>
        <end position="24"/>
    </location>
</feature>
<dbReference type="SUPFAM" id="SSF50370">
    <property type="entry name" value="Ricin B-like lectins"/>
    <property type="match status" value="1"/>
</dbReference>
<dbReference type="PROSITE" id="PS50231">
    <property type="entry name" value="RICIN_B_LECTIN"/>
    <property type="match status" value="1"/>
</dbReference>
<dbReference type="Proteomes" id="UP000604046">
    <property type="component" value="Unassembled WGS sequence"/>
</dbReference>
<organism evidence="2 3">
    <name type="scientific">Symbiodinium natans</name>
    <dbReference type="NCBI Taxonomy" id="878477"/>
    <lineage>
        <taxon>Eukaryota</taxon>
        <taxon>Sar</taxon>
        <taxon>Alveolata</taxon>
        <taxon>Dinophyceae</taxon>
        <taxon>Suessiales</taxon>
        <taxon>Symbiodiniaceae</taxon>
        <taxon>Symbiodinium</taxon>
    </lineage>
</organism>
<evidence type="ECO:0000313" key="3">
    <source>
        <dbReference type="Proteomes" id="UP000604046"/>
    </source>
</evidence>
<evidence type="ECO:0000313" key="2">
    <source>
        <dbReference type="EMBL" id="CAE7228397.1"/>
    </source>
</evidence>
<feature type="non-terminal residue" evidence="2">
    <location>
        <position position="1"/>
    </location>
</feature>
<gene>
    <name evidence="2" type="ORF">SNAT2548_LOCUS9091</name>
</gene>
<keyword evidence="3" id="KW-1185">Reference proteome</keyword>
<dbReference type="InterPro" id="IPR035992">
    <property type="entry name" value="Ricin_B-like_lectins"/>
</dbReference>
<dbReference type="EMBL" id="CAJNDS010000692">
    <property type="protein sequence ID" value="CAE7228397.1"/>
    <property type="molecule type" value="Genomic_DNA"/>
</dbReference>